<reference evidence="2" key="4">
    <citation type="journal article" date="2015" name="G3 (Bethesda)">
        <title>Genome sequences of three phytopathogenic species of the Magnaporthaceae family of fungi.</title>
        <authorList>
            <person name="Okagaki L.H."/>
            <person name="Nunes C.C."/>
            <person name="Sailsbery J."/>
            <person name="Clay B."/>
            <person name="Brown D."/>
            <person name="John T."/>
            <person name="Oh Y."/>
            <person name="Young N."/>
            <person name="Fitzgerald M."/>
            <person name="Haas B.J."/>
            <person name="Zeng Q."/>
            <person name="Young S."/>
            <person name="Adiconis X."/>
            <person name="Fan L."/>
            <person name="Levin J.Z."/>
            <person name="Mitchell T.K."/>
            <person name="Okubara P.A."/>
            <person name="Farman M.L."/>
            <person name="Kohn L.M."/>
            <person name="Birren B."/>
            <person name="Ma L.-J."/>
            <person name="Dean R.A."/>
        </authorList>
    </citation>
    <scope>NUCLEOTIDE SEQUENCE</scope>
    <source>
        <strain evidence="2">R3-111a-1</strain>
    </source>
</reference>
<reference evidence="2" key="5">
    <citation type="submission" date="2018-04" db="UniProtKB">
        <authorList>
            <consortium name="EnsemblFungi"/>
        </authorList>
    </citation>
    <scope>IDENTIFICATION</scope>
    <source>
        <strain evidence="2">R3-111a-1</strain>
    </source>
</reference>
<evidence type="ECO:0000313" key="2">
    <source>
        <dbReference type="EnsemblFungi" id="EJT72576"/>
    </source>
</evidence>
<dbReference type="EMBL" id="GL385399">
    <property type="protein sequence ID" value="EJT72576.1"/>
    <property type="molecule type" value="Genomic_DNA"/>
</dbReference>
<evidence type="ECO:0000313" key="1">
    <source>
        <dbReference type="EMBL" id="EJT72576.1"/>
    </source>
</evidence>
<sequence length="172" mass="19543">MGRGRHHSNVHVLLEPTAYISKSYLAGDGIQVRFFERPHPLLDSQIEPTADFHGFFYAATSQRPPCIARSHIWAQHPLLRRPRVECIRHPRLLGGEVCLVALNRPAQWPHLSMTKKRPAACLECLMSSCWQRHLASRLVPHNIENLLPTNRVAGVPVSLDSHVWPPPLRSKI</sequence>
<reference evidence="3" key="1">
    <citation type="submission" date="2010-07" db="EMBL/GenBank/DDBJ databases">
        <title>The genome sequence of Gaeumannomyces graminis var. tritici strain R3-111a-1.</title>
        <authorList>
            <consortium name="The Broad Institute Genome Sequencing Platform"/>
            <person name="Ma L.-J."/>
            <person name="Dead R."/>
            <person name="Young S."/>
            <person name="Zeng Q."/>
            <person name="Koehrsen M."/>
            <person name="Alvarado L."/>
            <person name="Berlin A."/>
            <person name="Chapman S.B."/>
            <person name="Chen Z."/>
            <person name="Freedman E."/>
            <person name="Gellesch M."/>
            <person name="Goldberg J."/>
            <person name="Griggs A."/>
            <person name="Gujja S."/>
            <person name="Heilman E.R."/>
            <person name="Heiman D."/>
            <person name="Hepburn T."/>
            <person name="Howarth C."/>
            <person name="Jen D."/>
            <person name="Larson L."/>
            <person name="Mehta T."/>
            <person name="Neiman D."/>
            <person name="Pearson M."/>
            <person name="Roberts A."/>
            <person name="Saif S."/>
            <person name="Shea T."/>
            <person name="Shenoy N."/>
            <person name="Sisk P."/>
            <person name="Stolte C."/>
            <person name="Sykes S."/>
            <person name="Walk T."/>
            <person name="White J."/>
            <person name="Yandava C."/>
            <person name="Haas B."/>
            <person name="Nusbaum C."/>
            <person name="Birren B."/>
        </authorList>
    </citation>
    <scope>NUCLEOTIDE SEQUENCE [LARGE SCALE GENOMIC DNA]</scope>
    <source>
        <strain evidence="3">R3-111a-1</strain>
    </source>
</reference>
<dbReference type="AlphaFoldDB" id="J3P7E5"/>
<reference evidence="1" key="2">
    <citation type="submission" date="2010-07" db="EMBL/GenBank/DDBJ databases">
        <authorList>
            <consortium name="The Broad Institute Genome Sequencing Platform"/>
            <consortium name="Broad Institute Genome Sequencing Center for Infectious Disease"/>
            <person name="Ma L.-J."/>
            <person name="Dead R."/>
            <person name="Young S."/>
            <person name="Zeng Q."/>
            <person name="Koehrsen M."/>
            <person name="Alvarado L."/>
            <person name="Berlin A."/>
            <person name="Chapman S.B."/>
            <person name="Chen Z."/>
            <person name="Freedman E."/>
            <person name="Gellesch M."/>
            <person name="Goldberg J."/>
            <person name="Griggs A."/>
            <person name="Gujja S."/>
            <person name="Heilman E.R."/>
            <person name="Heiman D."/>
            <person name="Hepburn T."/>
            <person name="Howarth C."/>
            <person name="Jen D."/>
            <person name="Larson L."/>
            <person name="Mehta T."/>
            <person name="Neiman D."/>
            <person name="Pearson M."/>
            <person name="Roberts A."/>
            <person name="Saif S."/>
            <person name="Shea T."/>
            <person name="Shenoy N."/>
            <person name="Sisk P."/>
            <person name="Stolte C."/>
            <person name="Sykes S."/>
            <person name="Walk T."/>
            <person name="White J."/>
            <person name="Yandava C."/>
            <person name="Haas B."/>
            <person name="Nusbaum C."/>
            <person name="Birren B."/>
        </authorList>
    </citation>
    <scope>NUCLEOTIDE SEQUENCE</scope>
    <source>
        <strain evidence="1">R3-111a-1</strain>
    </source>
</reference>
<dbReference type="HOGENOM" id="CLU_1555351_0_0_1"/>
<keyword evidence="3" id="KW-1185">Reference proteome</keyword>
<dbReference type="Proteomes" id="UP000006039">
    <property type="component" value="Unassembled WGS sequence"/>
</dbReference>
<dbReference type="EnsemblFungi" id="EJT72576">
    <property type="protein sequence ID" value="EJT72576"/>
    <property type="gene ID" value="GGTG_09437"/>
</dbReference>
<organism evidence="1">
    <name type="scientific">Gaeumannomyces tritici (strain R3-111a-1)</name>
    <name type="common">Wheat and barley take-all root rot fungus</name>
    <name type="synonym">Gaeumannomyces graminis var. tritici</name>
    <dbReference type="NCBI Taxonomy" id="644352"/>
    <lineage>
        <taxon>Eukaryota</taxon>
        <taxon>Fungi</taxon>
        <taxon>Dikarya</taxon>
        <taxon>Ascomycota</taxon>
        <taxon>Pezizomycotina</taxon>
        <taxon>Sordariomycetes</taxon>
        <taxon>Sordariomycetidae</taxon>
        <taxon>Magnaporthales</taxon>
        <taxon>Magnaporthaceae</taxon>
        <taxon>Gaeumannomyces</taxon>
    </lineage>
</organism>
<proteinExistence type="predicted"/>
<gene>
    <name evidence="2" type="primary">20349895</name>
    <name evidence="1" type="ORF">GGTG_09437</name>
</gene>
<dbReference type="RefSeq" id="XP_009225550.1">
    <property type="nucleotide sequence ID" value="XM_009227286.1"/>
</dbReference>
<reference evidence="1" key="3">
    <citation type="submission" date="2010-09" db="EMBL/GenBank/DDBJ databases">
        <title>Annotation of Gaeumannomyces graminis var. tritici R3-111a-1.</title>
        <authorList>
            <consortium name="The Broad Institute Genome Sequencing Platform"/>
            <person name="Ma L.-J."/>
            <person name="Dead R."/>
            <person name="Young S.K."/>
            <person name="Zeng Q."/>
            <person name="Gargeya S."/>
            <person name="Fitzgerald M."/>
            <person name="Haas B."/>
            <person name="Abouelleil A."/>
            <person name="Alvarado L."/>
            <person name="Arachchi H.M."/>
            <person name="Berlin A."/>
            <person name="Brown A."/>
            <person name="Chapman S.B."/>
            <person name="Chen Z."/>
            <person name="Dunbar C."/>
            <person name="Freedman E."/>
            <person name="Gearin G."/>
            <person name="Gellesch M."/>
            <person name="Goldberg J."/>
            <person name="Griggs A."/>
            <person name="Gujja S."/>
            <person name="Heiman D."/>
            <person name="Howarth C."/>
            <person name="Larson L."/>
            <person name="Lui A."/>
            <person name="MacDonald P.J.P."/>
            <person name="Mehta T."/>
            <person name="Montmayeur A."/>
            <person name="Murphy C."/>
            <person name="Neiman D."/>
            <person name="Pearson M."/>
            <person name="Priest M."/>
            <person name="Roberts A."/>
            <person name="Saif S."/>
            <person name="Shea T."/>
            <person name="Shenoy N."/>
            <person name="Sisk P."/>
            <person name="Stolte C."/>
            <person name="Sykes S."/>
            <person name="Yandava C."/>
            <person name="Wortman J."/>
            <person name="Nusbaum C."/>
            <person name="Birren B."/>
        </authorList>
    </citation>
    <scope>NUCLEOTIDE SEQUENCE</scope>
    <source>
        <strain evidence="1">R3-111a-1</strain>
    </source>
</reference>
<evidence type="ECO:0000313" key="3">
    <source>
        <dbReference type="Proteomes" id="UP000006039"/>
    </source>
</evidence>
<dbReference type="GeneID" id="20349895"/>
<dbReference type="VEuPathDB" id="FungiDB:GGTG_09437"/>
<name>J3P7E5_GAET3</name>
<accession>J3P7E5</accession>
<protein>
    <submittedName>
        <fullName evidence="1 2">Uncharacterized protein</fullName>
    </submittedName>
</protein>